<evidence type="ECO:0000256" key="2">
    <source>
        <dbReference type="SAM" id="Phobius"/>
    </source>
</evidence>
<dbReference type="AlphaFoldDB" id="A0A9D0ZYK6"/>
<protein>
    <submittedName>
        <fullName evidence="4">Zf-HC2 domain-containing protein</fullName>
    </submittedName>
</protein>
<dbReference type="Pfam" id="PF13490">
    <property type="entry name" value="zf-HC2"/>
    <property type="match status" value="1"/>
</dbReference>
<keyword evidence="2" id="KW-0472">Membrane</keyword>
<sequence length="181" mass="21377">MDCKTAQSLVIPYINKQLSDEDMEAFLKHIQSCKECYEELEIYYTVHFALQKLDQDDKASYNIQKMLKENLHHAESRVMQRRILHYLSSGVMLVAELFLVLMLFTQAELLQSGDIRQSTVYRVIYERPEEEYPHYRPLREPPKLWQPIGEEEPTGPVFLEEDSLGEEAERMSEEASEERDE</sequence>
<evidence type="ECO:0000313" key="4">
    <source>
        <dbReference type="EMBL" id="HIQ97063.1"/>
    </source>
</evidence>
<keyword evidence="2" id="KW-1133">Transmembrane helix</keyword>
<proteinExistence type="predicted"/>
<reference evidence="4" key="1">
    <citation type="submission" date="2020-10" db="EMBL/GenBank/DDBJ databases">
        <authorList>
            <person name="Gilroy R."/>
        </authorList>
    </citation>
    <scope>NUCLEOTIDE SEQUENCE</scope>
    <source>
        <strain evidence="4">ChiSjej3B21-11622</strain>
    </source>
</reference>
<evidence type="ECO:0000259" key="3">
    <source>
        <dbReference type="Pfam" id="PF13490"/>
    </source>
</evidence>
<organism evidence="4 5">
    <name type="scientific">Candidatus Limivivens merdigallinarum</name>
    <dbReference type="NCBI Taxonomy" id="2840859"/>
    <lineage>
        <taxon>Bacteria</taxon>
        <taxon>Bacillati</taxon>
        <taxon>Bacillota</taxon>
        <taxon>Clostridia</taxon>
        <taxon>Lachnospirales</taxon>
        <taxon>Lachnospiraceae</taxon>
        <taxon>Lachnospiraceae incertae sedis</taxon>
        <taxon>Candidatus Limivivens</taxon>
    </lineage>
</organism>
<evidence type="ECO:0000313" key="5">
    <source>
        <dbReference type="Proteomes" id="UP000886886"/>
    </source>
</evidence>
<dbReference type="Proteomes" id="UP000886886">
    <property type="component" value="Unassembled WGS sequence"/>
</dbReference>
<name>A0A9D0ZYK6_9FIRM</name>
<feature type="domain" description="Putative zinc-finger" evidence="3">
    <location>
        <begin position="3"/>
        <end position="36"/>
    </location>
</feature>
<feature type="region of interest" description="Disordered" evidence="1">
    <location>
        <begin position="143"/>
        <end position="181"/>
    </location>
</feature>
<dbReference type="EMBL" id="DVFT01000158">
    <property type="protein sequence ID" value="HIQ97063.1"/>
    <property type="molecule type" value="Genomic_DNA"/>
</dbReference>
<feature type="transmembrane region" description="Helical" evidence="2">
    <location>
        <begin position="83"/>
        <end position="104"/>
    </location>
</feature>
<dbReference type="InterPro" id="IPR027383">
    <property type="entry name" value="Znf_put"/>
</dbReference>
<comment type="caution">
    <text evidence="4">The sequence shown here is derived from an EMBL/GenBank/DDBJ whole genome shotgun (WGS) entry which is preliminary data.</text>
</comment>
<feature type="compositionally biased region" description="Acidic residues" evidence="1">
    <location>
        <begin position="149"/>
        <end position="166"/>
    </location>
</feature>
<accession>A0A9D0ZYK6</accession>
<gene>
    <name evidence="4" type="ORF">IAB26_10930</name>
</gene>
<evidence type="ECO:0000256" key="1">
    <source>
        <dbReference type="SAM" id="MobiDB-lite"/>
    </source>
</evidence>
<reference evidence="4" key="2">
    <citation type="journal article" date="2021" name="PeerJ">
        <title>Extensive microbial diversity within the chicken gut microbiome revealed by metagenomics and culture.</title>
        <authorList>
            <person name="Gilroy R."/>
            <person name="Ravi A."/>
            <person name="Getino M."/>
            <person name="Pursley I."/>
            <person name="Horton D.L."/>
            <person name="Alikhan N.F."/>
            <person name="Baker D."/>
            <person name="Gharbi K."/>
            <person name="Hall N."/>
            <person name="Watson M."/>
            <person name="Adriaenssens E.M."/>
            <person name="Foster-Nyarko E."/>
            <person name="Jarju S."/>
            <person name="Secka A."/>
            <person name="Antonio M."/>
            <person name="Oren A."/>
            <person name="Chaudhuri R.R."/>
            <person name="La Ragione R."/>
            <person name="Hildebrand F."/>
            <person name="Pallen M.J."/>
        </authorList>
    </citation>
    <scope>NUCLEOTIDE SEQUENCE</scope>
    <source>
        <strain evidence="4">ChiSjej3B21-11622</strain>
    </source>
</reference>
<keyword evidence="2" id="KW-0812">Transmembrane</keyword>